<proteinExistence type="inferred from homology"/>
<evidence type="ECO:0000256" key="8">
    <source>
        <dbReference type="ARBA" id="ARBA00023204"/>
    </source>
</evidence>
<dbReference type="PANTHER" id="PTHR12415:SF0">
    <property type="entry name" value="TYROSYL-DNA PHOSPHODIESTERASE 1"/>
    <property type="match status" value="1"/>
</dbReference>
<dbReference type="CDD" id="cd09122">
    <property type="entry name" value="PLDc_Tdp1_1"/>
    <property type="match status" value="1"/>
</dbReference>
<comment type="similarity">
    <text evidence="2">Belongs to the tyrosyl-DNA phosphodiesterase family.</text>
</comment>
<dbReference type="Gene3D" id="3.30.870.10">
    <property type="entry name" value="Endonuclease Chain A"/>
    <property type="match status" value="2"/>
</dbReference>
<keyword evidence="3" id="KW-0540">Nuclease</keyword>
<evidence type="ECO:0000256" key="6">
    <source>
        <dbReference type="ARBA" id="ARBA00022801"/>
    </source>
</evidence>
<dbReference type="OrthoDB" id="421038at2759"/>
<evidence type="ECO:0000256" key="5">
    <source>
        <dbReference type="ARBA" id="ARBA00022763"/>
    </source>
</evidence>
<dbReference type="GO" id="GO:0005634">
    <property type="term" value="C:nucleus"/>
    <property type="evidence" value="ECO:0007669"/>
    <property type="project" value="UniProtKB-SubCell"/>
</dbReference>
<feature type="domain" description="X8" evidence="14">
    <location>
        <begin position="550"/>
        <end position="631"/>
    </location>
</feature>
<feature type="site" description="Interaction with DNA" evidence="12">
    <location>
        <position position="1053"/>
    </location>
</feature>
<dbReference type="GO" id="GO:0006281">
    <property type="term" value="P:DNA repair"/>
    <property type="evidence" value="ECO:0007669"/>
    <property type="project" value="UniProtKB-KW"/>
</dbReference>
<dbReference type="SMART" id="SM00768">
    <property type="entry name" value="X8"/>
    <property type="match status" value="1"/>
</dbReference>
<dbReference type="CDD" id="cd09123">
    <property type="entry name" value="PLDc_Tdp1_2"/>
    <property type="match status" value="1"/>
</dbReference>
<dbReference type="InterPro" id="IPR017853">
    <property type="entry name" value="GH"/>
</dbReference>
<dbReference type="GO" id="GO:0003690">
    <property type="term" value="F:double-stranded DNA binding"/>
    <property type="evidence" value="ECO:0007669"/>
    <property type="project" value="TreeGrafter"/>
</dbReference>
<dbReference type="SUPFAM" id="SSF51445">
    <property type="entry name" value="(Trans)glycosidases"/>
    <property type="match status" value="1"/>
</dbReference>
<evidence type="ECO:0000256" key="10">
    <source>
        <dbReference type="PIRSR" id="PIRSR610347-1"/>
    </source>
</evidence>
<feature type="binding site" evidence="11">
    <location>
        <position position="797"/>
    </location>
    <ligand>
        <name>substrate</name>
    </ligand>
</feature>
<sequence length="1284" mass="141042">MARDGTRPLVSFEMWFGFDVYVLPGGDLATGVRELTSGSSAFEARSARRRTLVCSHPRPLGAWLCKAMLGWLLLMVCTRISQMAEAGGMKEVLKGISYGPAPLKAAGRLPNDDFMADSAKAQWSTSGRGDLAIMKKLGANAVRLYGNDPREDHKPFLDEAHSQGLQVIPGMSDYPYTQMPKNCITTEYNCYSQIKEQYKSNLENGFLDKAGSYHPALKTIIVINEPDLKIPGESQPKKFSRAIISAIDGMLDAEKEAGASGNFPNFTATFSFGVCTACPGSKSKPSLGQMLELRRAMEKPEDYGYTPKNDLAKLYRSRFTNSFNTNNPATDMKPLFLDDYEALFATTPVFIGEYHAPHVPVGQDLQKILSIAESSSLAGISFFEYQVRYDKGGSEMEFGMFGLGVQKIASMDFFGTSFPVWCLTEVADKKSSGVTVVDELAKAFGGPGIKANELCVIDPQKVPISEDGYEAVLSLKDVEKMATFVSRVVEHMGGSVTDKSQLQSFAKRYTGSTVVVETARFLAAAGNLSFASMASDLGQHPSWISWDAMAACVADRASDEGSVGQAISYACGKLHSFNCSELPDSCTQDVWLKADYVLSLFYLRQVTSGTPLQDCSFNGAAMFAPASTYRAIVDARTRNEPESKRRRTEVASASGISVSTANATDVVPVDEKAERAESNRFADGRSGDERFHSALYFNKLMDCVCTCGDDLTLQDIFENHPMGNDLATHVVLVNFMIDLPWLCQQCPSLLRTPRMSLLYGDGGDTCKQVERERARMGLSTSLHSPPLPLQWGTHHSKIVLLLYKNCLRVCIRTFNDIYADIHEKSNAMYIQDFPELQQQNGFDKDDFGDDFRNQIVKYFQACGGFEPVELHAYDFSTAAVAIVCSTPGYYASGKLHECGHLRLRKLLGQHARGWQHPAGTHGIVCQASSFGTLSKSWIDEFYATLSTTCDATHAAFLKKPLLTFVAPTVGQVRDSIEGWVSSASLFIKRATVSAWPTVWRRWGPKVGSRDSRSTHRAVAMPHLKTLCRYVTLNEGDDEDALLLWLYVGSHNMSKSAWGEIQKGGSQLCVRSYEMGVVYFPSRLATLERDMSRGGFFLQKVHNAAKHGAVFVPSAMHPRQAIIPQSLQLRALPMVFPIAIPPASSPAADDPTWSRDLPKEWYAGLDRFGTRFGERGPEFYGHRADSRCVITKDAATTALSEEGYQTVISSNSTAQVSTFIGREILNQNMEVTNQAGLAALAAHPPANFQKLEEELSQEPWVCGGSSGRNCPAKSSSAPLEIDTVL</sequence>
<feature type="active site" description="Nucleophile" evidence="10">
    <location>
        <position position="795"/>
    </location>
</feature>
<evidence type="ECO:0000256" key="3">
    <source>
        <dbReference type="ARBA" id="ARBA00022722"/>
    </source>
</evidence>
<dbReference type="GO" id="GO:0017005">
    <property type="term" value="F:3'-tyrosyl-DNA phosphodiesterase activity"/>
    <property type="evidence" value="ECO:0007669"/>
    <property type="project" value="TreeGrafter"/>
</dbReference>
<keyword evidence="9" id="KW-0539">Nucleus</keyword>
<dbReference type="EMBL" id="LSRX01001451">
    <property type="protein sequence ID" value="OLP79740.1"/>
    <property type="molecule type" value="Genomic_DNA"/>
</dbReference>
<protein>
    <submittedName>
        <fullName evidence="15">Tyrosyl-DNA phosphodiesterase 1</fullName>
    </submittedName>
</protein>
<dbReference type="SUPFAM" id="SSF56024">
    <property type="entry name" value="Phospholipase D/nuclease"/>
    <property type="match status" value="2"/>
</dbReference>
<keyword evidence="5" id="KW-0227">DNA damage</keyword>
<dbReference type="InterPro" id="IPR010347">
    <property type="entry name" value="Tdp1"/>
</dbReference>
<keyword evidence="16" id="KW-1185">Reference proteome</keyword>
<comment type="caution">
    <text evidence="15">The sequence shown here is derived from an EMBL/GenBank/DDBJ whole genome shotgun (WGS) entry which is preliminary data.</text>
</comment>
<feature type="region of interest" description="Disordered" evidence="13">
    <location>
        <begin position="635"/>
        <end position="655"/>
    </location>
</feature>
<dbReference type="InterPro" id="IPR012946">
    <property type="entry name" value="X8"/>
</dbReference>
<name>A0A1Q9C9Y6_SYMMI</name>
<evidence type="ECO:0000256" key="12">
    <source>
        <dbReference type="PIRSR" id="PIRSR610347-3"/>
    </source>
</evidence>
<keyword evidence="8" id="KW-0234">DNA repair</keyword>
<keyword evidence="7" id="KW-0269">Exonuclease</keyword>
<evidence type="ECO:0000256" key="2">
    <source>
        <dbReference type="ARBA" id="ARBA00010205"/>
    </source>
</evidence>
<evidence type="ECO:0000256" key="7">
    <source>
        <dbReference type="ARBA" id="ARBA00022839"/>
    </source>
</evidence>
<evidence type="ECO:0000259" key="14">
    <source>
        <dbReference type="SMART" id="SM00768"/>
    </source>
</evidence>
<reference evidence="15 16" key="1">
    <citation type="submission" date="2016-02" db="EMBL/GenBank/DDBJ databases">
        <title>Genome analysis of coral dinoflagellate symbionts highlights evolutionary adaptations to a symbiotic lifestyle.</title>
        <authorList>
            <person name="Aranda M."/>
            <person name="Li Y."/>
            <person name="Liew Y.J."/>
            <person name="Baumgarten S."/>
            <person name="Simakov O."/>
            <person name="Wilson M."/>
            <person name="Piel J."/>
            <person name="Ashoor H."/>
            <person name="Bougouffa S."/>
            <person name="Bajic V.B."/>
            <person name="Ryu T."/>
            <person name="Ravasi T."/>
            <person name="Bayer T."/>
            <person name="Micklem G."/>
            <person name="Kim H."/>
            <person name="Bhak J."/>
            <person name="Lajeunesse T.C."/>
            <person name="Voolstra C.R."/>
        </authorList>
    </citation>
    <scope>NUCLEOTIDE SEQUENCE [LARGE SCALE GENOMIC DNA]</scope>
    <source>
        <strain evidence="15 16">CCMP2467</strain>
    </source>
</reference>
<organism evidence="15 16">
    <name type="scientific">Symbiodinium microadriaticum</name>
    <name type="common">Dinoflagellate</name>
    <name type="synonym">Zooxanthella microadriatica</name>
    <dbReference type="NCBI Taxonomy" id="2951"/>
    <lineage>
        <taxon>Eukaryota</taxon>
        <taxon>Sar</taxon>
        <taxon>Alveolata</taxon>
        <taxon>Dinophyceae</taxon>
        <taxon>Suessiales</taxon>
        <taxon>Symbiodiniaceae</taxon>
        <taxon>Symbiodinium</taxon>
    </lineage>
</organism>
<feature type="binding site" evidence="11">
    <location>
        <position position="1024"/>
    </location>
    <ligand>
        <name>substrate</name>
    </ligand>
</feature>
<evidence type="ECO:0000256" key="4">
    <source>
        <dbReference type="ARBA" id="ARBA00022729"/>
    </source>
</evidence>
<evidence type="ECO:0000256" key="9">
    <source>
        <dbReference type="ARBA" id="ARBA00023242"/>
    </source>
</evidence>
<evidence type="ECO:0000256" key="1">
    <source>
        <dbReference type="ARBA" id="ARBA00004123"/>
    </source>
</evidence>
<dbReference type="GO" id="GO:0003697">
    <property type="term" value="F:single-stranded DNA binding"/>
    <property type="evidence" value="ECO:0007669"/>
    <property type="project" value="TreeGrafter"/>
</dbReference>
<keyword evidence="4" id="KW-0732">Signal</keyword>
<feature type="region of interest" description="Disordered" evidence="13">
    <location>
        <begin position="1265"/>
        <end position="1284"/>
    </location>
</feature>
<evidence type="ECO:0000256" key="11">
    <source>
        <dbReference type="PIRSR" id="PIRSR610347-2"/>
    </source>
</evidence>
<accession>A0A1Q9C9Y6</accession>
<dbReference type="PANTHER" id="PTHR12415">
    <property type="entry name" value="TYROSYL-DNA PHOSPHODIESTERASE 1"/>
    <property type="match status" value="1"/>
</dbReference>
<evidence type="ECO:0000313" key="16">
    <source>
        <dbReference type="Proteomes" id="UP000186817"/>
    </source>
</evidence>
<comment type="subcellular location">
    <subcellularLocation>
        <location evidence="1">Nucleus</location>
    </subcellularLocation>
</comment>
<dbReference type="Gene3D" id="3.20.20.80">
    <property type="entry name" value="Glycosidases"/>
    <property type="match status" value="1"/>
</dbReference>
<keyword evidence="6" id="KW-0378">Hydrolase</keyword>
<feature type="active site" description="Proton donor/acceptor" evidence="10">
    <location>
        <position position="1022"/>
    </location>
</feature>
<gene>
    <name evidence="15" type="primary">TDP1</name>
    <name evidence="15" type="ORF">AK812_SmicGene39931</name>
</gene>
<dbReference type="Proteomes" id="UP000186817">
    <property type="component" value="Unassembled WGS sequence"/>
</dbReference>
<evidence type="ECO:0000256" key="13">
    <source>
        <dbReference type="SAM" id="MobiDB-lite"/>
    </source>
</evidence>
<evidence type="ECO:0000313" key="15">
    <source>
        <dbReference type="EMBL" id="OLP79740.1"/>
    </source>
</evidence>
<dbReference type="GO" id="GO:0004527">
    <property type="term" value="F:exonuclease activity"/>
    <property type="evidence" value="ECO:0007669"/>
    <property type="project" value="UniProtKB-KW"/>
</dbReference>
<dbReference type="Pfam" id="PF06087">
    <property type="entry name" value="Tyr-DNA_phospho"/>
    <property type="match status" value="1"/>
</dbReference>